<dbReference type="PIRSF" id="PIRSF000441">
    <property type="entry name" value="CysE"/>
    <property type="match status" value="1"/>
</dbReference>
<evidence type="ECO:0000256" key="3">
    <source>
        <dbReference type="ARBA" id="ARBA00022679"/>
    </source>
</evidence>
<keyword evidence="5" id="KW-0012">Acyltransferase</keyword>
<protein>
    <recommendedName>
        <fullName evidence="2">Serine acetyltransferase</fullName>
    </recommendedName>
</protein>
<dbReference type="InterPro" id="IPR005881">
    <property type="entry name" value="Ser_O-AcTrfase"/>
</dbReference>
<gene>
    <name evidence="6" type="ORF">OW157_02680</name>
</gene>
<dbReference type="AlphaFoldDB" id="A0A9X3JEI5"/>
<dbReference type="InterPro" id="IPR011004">
    <property type="entry name" value="Trimer_LpxA-like_sf"/>
</dbReference>
<organism evidence="6 7">
    <name type="scientific">Aerococcus kribbianus</name>
    <dbReference type="NCBI Taxonomy" id="2999064"/>
    <lineage>
        <taxon>Bacteria</taxon>
        <taxon>Bacillati</taxon>
        <taxon>Bacillota</taxon>
        <taxon>Bacilli</taxon>
        <taxon>Lactobacillales</taxon>
        <taxon>Aerococcaceae</taxon>
        <taxon>Aerococcus</taxon>
    </lineage>
</organism>
<dbReference type="CDD" id="cd03354">
    <property type="entry name" value="LbH_SAT"/>
    <property type="match status" value="1"/>
</dbReference>
<dbReference type="Gene3D" id="2.160.10.10">
    <property type="entry name" value="Hexapeptide repeat proteins"/>
    <property type="match status" value="1"/>
</dbReference>
<dbReference type="SUPFAM" id="SSF51161">
    <property type="entry name" value="Trimeric LpxA-like enzymes"/>
    <property type="match status" value="1"/>
</dbReference>
<dbReference type="Proteomes" id="UP001146670">
    <property type="component" value="Unassembled WGS sequence"/>
</dbReference>
<comment type="caution">
    <text evidence="6">The sequence shown here is derived from an EMBL/GenBank/DDBJ whole genome shotgun (WGS) entry which is preliminary data.</text>
</comment>
<dbReference type="Pfam" id="PF00132">
    <property type="entry name" value="Hexapep"/>
    <property type="match status" value="1"/>
</dbReference>
<evidence type="ECO:0000256" key="4">
    <source>
        <dbReference type="ARBA" id="ARBA00022737"/>
    </source>
</evidence>
<comment type="similarity">
    <text evidence="1">Belongs to the transferase hexapeptide repeat family.</text>
</comment>
<name>A0A9X3JEI5_9LACT</name>
<dbReference type="RefSeq" id="WP_268751790.1">
    <property type="nucleotide sequence ID" value="NZ_JAPRFQ010000001.1"/>
</dbReference>
<accession>A0A9X3JEI5</accession>
<evidence type="ECO:0000256" key="1">
    <source>
        <dbReference type="ARBA" id="ARBA00007274"/>
    </source>
</evidence>
<evidence type="ECO:0000256" key="2">
    <source>
        <dbReference type="ARBA" id="ARBA00018522"/>
    </source>
</evidence>
<dbReference type="EMBL" id="JAPRFR010000001">
    <property type="protein sequence ID" value="MCZ0725472.1"/>
    <property type="molecule type" value="Genomic_DNA"/>
</dbReference>
<reference evidence="6" key="1">
    <citation type="submission" date="2022-12" db="EMBL/GenBank/DDBJ databases">
        <title>Description and comparative metabolic analysis of Aerococcus sp. nov., isolated from the feces of a pig.</title>
        <authorList>
            <person name="Chang Y.-H."/>
        </authorList>
    </citation>
    <scope>NUCLEOTIDE SEQUENCE</scope>
    <source>
        <strain evidence="6">YH-aer222</strain>
    </source>
</reference>
<dbReference type="PANTHER" id="PTHR42811">
    <property type="entry name" value="SERINE ACETYLTRANSFERASE"/>
    <property type="match status" value="1"/>
</dbReference>
<keyword evidence="4" id="KW-0677">Repeat</keyword>
<dbReference type="InterPro" id="IPR045304">
    <property type="entry name" value="LbH_SAT"/>
</dbReference>
<evidence type="ECO:0000313" key="7">
    <source>
        <dbReference type="Proteomes" id="UP001146670"/>
    </source>
</evidence>
<proteinExistence type="inferred from homology"/>
<dbReference type="PROSITE" id="PS00101">
    <property type="entry name" value="HEXAPEP_TRANSFERASES"/>
    <property type="match status" value="1"/>
</dbReference>
<evidence type="ECO:0000256" key="5">
    <source>
        <dbReference type="ARBA" id="ARBA00023315"/>
    </source>
</evidence>
<dbReference type="GO" id="GO:0006535">
    <property type="term" value="P:cysteine biosynthetic process from serine"/>
    <property type="evidence" value="ECO:0007669"/>
    <property type="project" value="InterPro"/>
</dbReference>
<sequence>MDARKQIFLLSRNLYLKEIPVIPNFLWIVNRIAFSCDIKPSVDMDKTVNLPHSGLGVVMHKDCKIGSNVTIMQNVTLGANRNKRRVINGEKVVAPYIEDDVFIGSNSVIMGPVKIGKGSTIGAGSVVTKDVPENSTVVGVPAKPIHKK</sequence>
<keyword evidence="3" id="KW-0808">Transferase</keyword>
<dbReference type="GO" id="GO:0005737">
    <property type="term" value="C:cytoplasm"/>
    <property type="evidence" value="ECO:0007669"/>
    <property type="project" value="InterPro"/>
</dbReference>
<evidence type="ECO:0000313" key="6">
    <source>
        <dbReference type="EMBL" id="MCZ0725472.1"/>
    </source>
</evidence>
<keyword evidence="7" id="KW-1185">Reference proteome</keyword>
<dbReference type="InterPro" id="IPR018357">
    <property type="entry name" value="Hexapep_transf_CS"/>
</dbReference>
<dbReference type="GO" id="GO:0009001">
    <property type="term" value="F:serine O-acetyltransferase activity"/>
    <property type="evidence" value="ECO:0007669"/>
    <property type="project" value="InterPro"/>
</dbReference>
<dbReference type="InterPro" id="IPR001451">
    <property type="entry name" value="Hexapep"/>
</dbReference>